<evidence type="ECO:0000313" key="2">
    <source>
        <dbReference type="EMBL" id="KZP06961.1"/>
    </source>
</evidence>
<organism evidence="2 3">
    <name type="scientific">Athelia psychrophila</name>
    <dbReference type="NCBI Taxonomy" id="1759441"/>
    <lineage>
        <taxon>Eukaryota</taxon>
        <taxon>Fungi</taxon>
        <taxon>Dikarya</taxon>
        <taxon>Basidiomycota</taxon>
        <taxon>Agaricomycotina</taxon>
        <taxon>Agaricomycetes</taxon>
        <taxon>Agaricomycetidae</taxon>
        <taxon>Atheliales</taxon>
        <taxon>Atheliaceae</taxon>
        <taxon>Athelia</taxon>
    </lineage>
</organism>
<feature type="compositionally biased region" description="Basic and acidic residues" evidence="1">
    <location>
        <begin position="63"/>
        <end position="72"/>
    </location>
</feature>
<dbReference type="EMBL" id="KV417766">
    <property type="protein sequence ID" value="KZP06961.1"/>
    <property type="molecule type" value="Genomic_DNA"/>
</dbReference>
<feature type="region of interest" description="Disordered" evidence="1">
    <location>
        <begin position="1"/>
        <end position="106"/>
    </location>
</feature>
<name>A0A167X964_9AGAM</name>
<sequence length="106" mass="11926">MGLHGSHMYATGEERGRSKRNSRFNQMDEYGPSIRGARVSRPNSAEIVASRSLPLSQSQSYSSRDRDREQHRLTTVRGRARMPSQKRTRPISRTSPASAAPSAEPW</sequence>
<gene>
    <name evidence="2" type="ORF">FIBSPDRAFT_296851</name>
</gene>
<protein>
    <submittedName>
        <fullName evidence="2">Uncharacterized protein</fullName>
    </submittedName>
</protein>
<proteinExistence type="predicted"/>
<feature type="compositionally biased region" description="Basic residues" evidence="1">
    <location>
        <begin position="78"/>
        <end position="90"/>
    </location>
</feature>
<accession>A0A167X964</accession>
<dbReference type="Proteomes" id="UP000076532">
    <property type="component" value="Unassembled WGS sequence"/>
</dbReference>
<evidence type="ECO:0000256" key="1">
    <source>
        <dbReference type="SAM" id="MobiDB-lite"/>
    </source>
</evidence>
<feature type="compositionally biased region" description="Low complexity" evidence="1">
    <location>
        <begin position="50"/>
        <end position="62"/>
    </location>
</feature>
<evidence type="ECO:0000313" key="3">
    <source>
        <dbReference type="Proteomes" id="UP000076532"/>
    </source>
</evidence>
<reference evidence="2 3" key="1">
    <citation type="journal article" date="2016" name="Mol. Biol. Evol.">
        <title>Comparative Genomics of Early-Diverging Mushroom-Forming Fungi Provides Insights into the Origins of Lignocellulose Decay Capabilities.</title>
        <authorList>
            <person name="Nagy L.G."/>
            <person name="Riley R."/>
            <person name="Tritt A."/>
            <person name="Adam C."/>
            <person name="Daum C."/>
            <person name="Floudas D."/>
            <person name="Sun H."/>
            <person name="Yadav J.S."/>
            <person name="Pangilinan J."/>
            <person name="Larsson K.H."/>
            <person name="Matsuura K."/>
            <person name="Barry K."/>
            <person name="Labutti K."/>
            <person name="Kuo R."/>
            <person name="Ohm R.A."/>
            <person name="Bhattacharya S.S."/>
            <person name="Shirouzu T."/>
            <person name="Yoshinaga Y."/>
            <person name="Martin F.M."/>
            <person name="Grigoriev I.V."/>
            <person name="Hibbett D.S."/>
        </authorList>
    </citation>
    <scope>NUCLEOTIDE SEQUENCE [LARGE SCALE GENOMIC DNA]</scope>
    <source>
        <strain evidence="2 3">CBS 109695</strain>
    </source>
</reference>
<keyword evidence="3" id="KW-1185">Reference proteome</keyword>
<feature type="compositionally biased region" description="Low complexity" evidence="1">
    <location>
        <begin position="91"/>
        <end position="106"/>
    </location>
</feature>
<dbReference type="AlphaFoldDB" id="A0A167X964"/>